<keyword evidence="2 4" id="KW-0479">Metal-binding</keyword>
<dbReference type="RefSeq" id="XP_055888134.1">
    <property type="nucleotide sequence ID" value="XM_056032159.1"/>
</dbReference>
<dbReference type="PANTHER" id="PTHR10044">
    <property type="entry name" value="INHIBITOR OF APOPTOSIS"/>
    <property type="match status" value="1"/>
</dbReference>
<dbReference type="Gene3D" id="3.30.40.10">
    <property type="entry name" value="Zinc/RING finger domain, C3HC4 (zinc finger)"/>
    <property type="match status" value="1"/>
</dbReference>
<dbReference type="OrthoDB" id="8196455at2759"/>
<gene>
    <name evidence="9 10 11" type="primary">LOC106065705</name>
</gene>
<protein>
    <submittedName>
        <fullName evidence="9 10">Uncharacterized protein LOC106065705 isoform X1</fullName>
    </submittedName>
</protein>
<dbReference type="PROSITE" id="PS01282">
    <property type="entry name" value="BIR_REPEAT_1"/>
    <property type="match status" value="1"/>
</dbReference>
<evidence type="ECO:0000313" key="10">
    <source>
        <dbReference type="RefSeq" id="XP_055888134.1"/>
    </source>
</evidence>
<evidence type="ECO:0000259" key="7">
    <source>
        <dbReference type="PROSITE" id="PS50089"/>
    </source>
</evidence>
<dbReference type="PROSITE" id="PS50143">
    <property type="entry name" value="BIR_REPEAT_2"/>
    <property type="match status" value="2"/>
</dbReference>
<evidence type="ECO:0000256" key="1">
    <source>
        <dbReference type="ARBA" id="ARBA00006672"/>
    </source>
</evidence>
<comment type="similarity">
    <text evidence="1">Belongs to the IAP family.</text>
</comment>
<sequence length="972" mass="109729">MLKFGLAFVIILSFFIMAYMSQECCETSILSNLYNIIKAREESPSSRPDQKQEMCFESESYFKLRNQVAAEDRISLSKSQSLETCTFLNEASCVKLIANPERHLSQNDLIKSDISFFSLIIAILFLRLVSASTKCFDKKSYWHSVSTFIDILSFRKFLDKTSDKVTSCNNKWMSYAGKTFQTTDVIVFPLQIGYSRRLASFSSLRHSSELSDTVSFLALSNAGFYFSHDDQEIKCEECNKVLKTEALDDSGDPSDDTFHYEDCSFVHTSRSSEVQTNTTSQPNSELAIDGRLDSEVSSNNDLVVKSDILSNANVNPANNSASQYELCLDEDSSLIRSAAPLGQESDVSSSLSHRSGDTQTPEFCQDSIESKYDSASCDSGYTSDQDLVFVGAENIVFESQVKTSVFRGPGDCHKNPGHYAYFPIHRLKLEQLPSKTRCPEVLEFLKQISKLTVRLSVNCTSTRRHKKDPLFGSTVSRVGTGFISLNKRDNEIGQIKNTDQRKWKPFKAYMKQLLKKDKEIILIETSRHLVYDIDEAVNTVVEFLSDDENKKVLKSLKVVFVETSDVIGDQKCTLVCQTSDQTFVRQIQQIKQNVLELANKLPQRCKQAMTKKLFIVEYPHGGEKVLSYGDSVQVKYQLLKHPQRRSLSFEKVNNKDLATIDIVSLRKMLLYAADTCEGSSGSPVITFVKNATDGRYDLDIWVHNGQNKVHGLGCSVMKECTRLDVEMNPSQAEANESDSEDENSPGNQRVQSPVFKVLQNPSYPVFVTYQKRLETFSNWSYCEIFEPELLATAGFFYAGYQDCVRCFQCGLGLRSWRAGDDLYAQHDKYKPSCPFLQAQFKLNPSKQVCQQVDGYQKSQSQVSCENKSQDLNCDVRQEAADQTSCTSHDYDPSRSTDNQKPMESKETGLKLLEKENEILRVQLMCKVCRTAPVKDLFLPCGELSTCSDCSKLLTHCPSCNKQILATVTVYFS</sequence>
<organism evidence="8 10">
    <name type="scientific">Biomphalaria glabrata</name>
    <name type="common">Bloodfluke planorb</name>
    <name type="synonym">Freshwater snail</name>
    <dbReference type="NCBI Taxonomy" id="6526"/>
    <lineage>
        <taxon>Eukaryota</taxon>
        <taxon>Metazoa</taxon>
        <taxon>Spiralia</taxon>
        <taxon>Lophotrochozoa</taxon>
        <taxon>Mollusca</taxon>
        <taxon>Gastropoda</taxon>
        <taxon>Heterobranchia</taxon>
        <taxon>Euthyneura</taxon>
        <taxon>Panpulmonata</taxon>
        <taxon>Hygrophila</taxon>
        <taxon>Lymnaeoidea</taxon>
        <taxon>Planorbidae</taxon>
        <taxon>Biomphalaria</taxon>
    </lineage>
</organism>
<feature type="domain" description="RING-type" evidence="7">
    <location>
        <begin position="925"/>
        <end position="960"/>
    </location>
</feature>
<feature type="compositionally biased region" description="Polar residues" evidence="5">
    <location>
        <begin position="345"/>
        <end position="360"/>
    </location>
</feature>
<dbReference type="GO" id="GO:0005634">
    <property type="term" value="C:nucleus"/>
    <property type="evidence" value="ECO:0007669"/>
    <property type="project" value="TreeGrafter"/>
</dbReference>
<dbReference type="InterPro" id="IPR050784">
    <property type="entry name" value="IAP"/>
</dbReference>
<dbReference type="PANTHER" id="PTHR10044:SF139">
    <property type="entry name" value="DEATH-ASSOCIATED INHIBITOR OF APOPTOSIS 2"/>
    <property type="match status" value="1"/>
</dbReference>
<evidence type="ECO:0000256" key="3">
    <source>
        <dbReference type="ARBA" id="ARBA00022833"/>
    </source>
</evidence>
<evidence type="ECO:0000256" key="5">
    <source>
        <dbReference type="SAM" id="MobiDB-lite"/>
    </source>
</evidence>
<dbReference type="PROSITE" id="PS50089">
    <property type="entry name" value="ZF_RING_2"/>
    <property type="match status" value="1"/>
</dbReference>
<reference evidence="9 10" key="1">
    <citation type="submission" date="2025-04" db="UniProtKB">
        <authorList>
            <consortium name="RefSeq"/>
        </authorList>
    </citation>
    <scope>IDENTIFICATION</scope>
</reference>
<dbReference type="RefSeq" id="XP_055888135.1">
    <property type="nucleotide sequence ID" value="XM_056032160.1"/>
</dbReference>
<feature type="chain" id="PRO_5044702853" evidence="6">
    <location>
        <begin position="22"/>
        <end position="972"/>
    </location>
</feature>
<evidence type="ECO:0000313" key="8">
    <source>
        <dbReference type="Proteomes" id="UP001165740"/>
    </source>
</evidence>
<dbReference type="Gene3D" id="1.10.1170.10">
    <property type="entry name" value="Inhibitor Of Apoptosis Protein (2mihbC-IAP-1), Chain A"/>
    <property type="match status" value="2"/>
</dbReference>
<accession>A0A9W3ALS8</accession>
<dbReference type="RefSeq" id="XP_055888133.1">
    <property type="nucleotide sequence ID" value="XM_056032158.1"/>
</dbReference>
<dbReference type="SUPFAM" id="SSF57924">
    <property type="entry name" value="Inhibitor of apoptosis (IAP) repeat"/>
    <property type="match status" value="2"/>
</dbReference>
<dbReference type="GeneID" id="106065705"/>
<evidence type="ECO:0000256" key="4">
    <source>
        <dbReference type="PROSITE-ProRule" id="PRU00175"/>
    </source>
</evidence>
<dbReference type="GO" id="GO:0008270">
    <property type="term" value="F:zinc ion binding"/>
    <property type="evidence" value="ECO:0007669"/>
    <property type="project" value="UniProtKB-KW"/>
</dbReference>
<feature type="signal peptide" evidence="6">
    <location>
        <begin position="1"/>
        <end position="21"/>
    </location>
</feature>
<dbReference type="InterPro" id="IPR001841">
    <property type="entry name" value="Znf_RING"/>
</dbReference>
<feature type="region of interest" description="Disordered" evidence="5">
    <location>
        <begin position="729"/>
        <end position="749"/>
    </location>
</feature>
<name>A0A9W3ALS8_BIOGL</name>
<evidence type="ECO:0000313" key="11">
    <source>
        <dbReference type="RefSeq" id="XP_055888135.1"/>
    </source>
</evidence>
<evidence type="ECO:0000256" key="2">
    <source>
        <dbReference type="ARBA" id="ARBA00022771"/>
    </source>
</evidence>
<feature type="region of interest" description="Disordered" evidence="5">
    <location>
        <begin position="884"/>
        <end position="905"/>
    </location>
</feature>
<evidence type="ECO:0000256" key="6">
    <source>
        <dbReference type="SAM" id="SignalP"/>
    </source>
</evidence>
<dbReference type="CDD" id="cd00022">
    <property type="entry name" value="BIR"/>
    <property type="match status" value="1"/>
</dbReference>
<dbReference type="Pfam" id="PF13920">
    <property type="entry name" value="zf-C3HC4_3"/>
    <property type="match status" value="1"/>
</dbReference>
<dbReference type="InterPro" id="IPR013083">
    <property type="entry name" value="Znf_RING/FYVE/PHD"/>
</dbReference>
<dbReference type="AlphaFoldDB" id="A0A9W3ALS8"/>
<dbReference type="SMART" id="SM00238">
    <property type="entry name" value="BIR"/>
    <property type="match status" value="2"/>
</dbReference>
<dbReference type="Proteomes" id="UP001165740">
    <property type="component" value="Chromosome 6"/>
</dbReference>
<evidence type="ECO:0000313" key="9">
    <source>
        <dbReference type="RefSeq" id="XP_055888133.1"/>
    </source>
</evidence>
<proteinExistence type="inferred from homology"/>
<feature type="region of interest" description="Disordered" evidence="5">
    <location>
        <begin position="341"/>
        <end position="360"/>
    </location>
</feature>
<keyword evidence="2 4" id="KW-0863">Zinc-finger</keyword>
<dbReference type="Pfam" id="PF00653">
    <property type="entry name" value="BIR"/>
    <property type="match status" value="2"/>
</dbReference>
<keyword evidence="3" id="KW-0862">Zinc</keyword>
<dbReference type="InterPro" id="IPR001370">
    <property type="entry name" value="BIR_rpt"/>
</dbReference>
<keyword evidence="8" id="KW-1185">Reference proteome</keyword>
<keyword evidence="6" id="KW-0732">Signal</keyword>
<dbReference type="GO" id="GO:0005737">
    <property type="term" value="C:cytoplasm"/>
    <property type="evidence" value="ECO:0007669"/>
    <property type="project" value="TreeGrafter"/>
</dbReference>